<dbReference type="Proteomes" id="UP001235939">
    <property type="component" value="Chromosome 20"/>
</dbReference>
<evidence type="ECO:0000313" key="2">
    <source>
        <dbReference type="Proteomes" id="UP001235939"/>
    </source>
</evidence>
<gene>
    <name evidence="1" type="ORF">LAZ67_20001601</name>
</gene>
<dbReference type="PANTHER" id="PTHR46114">
    <property type="entry name" value="APPLE DOMAIN-CONTAINING PROTEIN"/>
    <property type="match status" value="1"/>
</dbReference>
<dbReference type="PANTHER" id="PTHR46114:SF2">
    <property type="entry name" value="CULLIN N-TERMINAL DOMAIN-CONTAINING PROTEIN"/>
    <property type="match status" value="1"/>
</dbReference>
<accession>A0ABY6LPZ8</accession>
<name>A0ABY6LPZ8_9ARAC</name>
<dbReference type="EMBL" id="CP092882">
    <property type="protein sequence ID" value="UYV81585.1"/>
    <property type="molecule type" value="Genomic_DNA"/>
</dbReference>
<sequence>MDPVRELMGHTFVKVENYRDIVNNLLLSYKALVCNMSLKFHFLHSHLDFFPYNLGAVSDEHGERFHHDISCMEKRYQGKWSHAMLADYCWTLKRDLLQAKYRRKYTQELRDFEGCVRRRVIVVEDPRLVPPQLRPFLPDRFPQSPQNSQVGVSSYCRALLLKLMMNDALVVE</sequence>
<proteinExistence type="predicted"/>
<reference evidence="1 2" key="1">
    <citation type="submission" date="2022-01" db="EMBL/GenBank/DDBJ databases">
        <title>A chromosomal length assembly of Cordylochernes scorpioides.</title>
        <authorList>
            <person name="Zeh D."/>
            <person name="Zeh J."/>
        </authorList>
    </citation>
    <scope>NUCLEOTIDE SEQUENCE [LARGE SCALE GENOMIC DNA]</scope>
    <source>
        <strain evidence="1">IN4F17</strain>
        <tissue evidence="1">Whole Body</tissue>
    </source>
</reference>
<keyword evidence="2" id="KW-1185">Reference proteome</keyword>
<evidence type="ECO:0000313" key="1">
    <source>
        <dbReference type="EMBL" id="UYV81585.1"/>
    </source>
</evidence>
<organism evidence="1 2">
    <name type="scientific">Cordylochernes scorpioides</name>
    <dbReference type="NCBI Taxonomy" id="51811"/>
    <lineage>
        <taxon>Eukaryota</taxon>
        <taxon>Metazoa</taxon>
        <taxon>Ecdysozoa</taxon>
        <taxon>Arthropoda</taxon>
        <taxon>Chelicerata</taxon>
        <taxon>Arachnida</taxon>
        <taxon>Pseudoscorpiones</taxon>
        <taxon>Cheliferoidea</taxon>
        <taxon>Chernetidae</taxon>
        <taxon>Cordylochernes</taxon>
    </lineage>
</organism>
<protein>
    <submittedName>
        <fullName evidence="1">Uncharacterized protein</fullName>
    </submittedName>
</protein>